<organism evidence="2 3">
    <name type="scientific">Parasphingorhabdus flavimaris</name>
    <dbReference type="NCBI Taxonomy" id="266812"/>
    <lineage>
        <taxon>Bacteria</taxon>
        <taxon>Pseudomonadati</taxon>
        <taxon>Pseudomonadota</taxon>
        <taxon>Alphaproteobacteria</taxon>
        <taxon>Sphingomonadales</taxon>
        <taxon>Sphingomonadaceae</taxon>
        <taxon>Parasphingorhabdus</taxon>
    </lineage>
</organism>
<dbReference type="Proteomes" id="UP000652427">
    <property type="component" value="Unassembled WGS sequence"/>
</dbReference>
<proteinExistence type="predicted"/>
<evidence type="ECO:0000256" key="1">
    <source>
        <dbReference type="SAM" id="SignalP"/>
    </source>
</evidence>
<dbReference type="RefSeq" id="WP_176279669.1">
    <property type="nucleotide sequence ID" value="NZ_JABWMH010000003.1"/>
</dbReference>
<dbReference type="NCBIfam" id="TIGR04433">
    <property type="entry name" value="UrcA_uranyl"/>
    <property type="match status" value="1"/>
</dbReference>
<feature type="chain" id="PRO_5047190502" evidence="1">
    <location>
        <begin position="27"/>
        <end position="117"/>
    </location>
</feature>
<feature type="signal peptide" evidence="1">
    <location>
        <begin position="1"/>
        <end position="26"/>
    </location>
</feature>
<reference evidence="2 3" key="1">
    <citation type="submission" date="2020-06" db="EMBL/GenBank/DDBJ databases">
        <authorList>
            <person name="Kim S.-J."/>
            <person name="Park S.-J."/>
        </authorList>
    </citation>
    <scope>NUCLEOTIDE SEQUENCE [LARGE SCALE GENOMIC DNA]</scope>
    <source>
        <strain evidence="2 3">SW-151</strain>
    </source>
</reference>
<dbReference type="InterPro" id="IPR030972">
    <property type="entry name" value="UrcA_uranyl"/>
</dbReference>
<comment type="caution">
    <text evidence="2">The sequence shown here is derived from an EMBL/GenBank/DDBJ whole genome shotgun (WGS) entry which is preliminary data.</text>
</comment>
<dbReference type="EMBL" id="JABWMH010000003">
    <property type="protein sequence ID" value="NVD28134.1"/>
    <property type="molecule type" value="Genomic_DNA"/>
</dbReference>
<keyword evidence="1" id="KW-0732">Signal</keyword>
<gene>
    <name evidence="2" type="ORF">HUO14_09480</name>
</gene>
<evidence type="ECO:0000313" key="2">
    <source>
        <dbReference type="EMBL" id="NVD28134.1"/>
    </source>
</evidence>
<evidence type="ECO:0000313" key="3">
    <source>
        <dbReference type="Proteomes" id="UP000652427"/>
    </source>
</evidence>
<protein>
    <submittedName>
        <fullName evidence="2">UrcA family protein</fullName>
    </submittedName>
</protein>
<sequence>MKRSIFPRTVFAATCAILVATGTSTAASAQWREVRTATVEYGDLNLLSDEGKATLQGRIRGAIRSVCGTYDTRSIKDRMDHNQCWEEASTSARQASVTIMAEAAAGKLKETAMVIRR</sequence>
<keyword evidence="3" id="KW-1185">Reference proteome</keyword>
<accession>A0ABX2N388</accession>
<name>A0ABX2N388_9SPHN</name>